<evidence type="ECO:0000259" key="1">
    <source>
        <dbReference type="Pfam" id="PF12339"/>
    </source>
</evidence>
<dbReference type="EMBL" id="JBHSWE010000001">
    <property type="protein sequence ID" value="MFC6671461.1"/>
    <property type="molecule type" value="Genomic_DNA"/>
</dbReference>
<dbReference type="RefSeq" id="WP_379909968.1">
    <property type="nucleotide sequence ID" value="NZ_JBHSWE010000001.1"/>
</dbReference>
<dbReference type="Pfam" id="PF12339">
    <property type="entry name" value="DNAJ_related"/>
    <property type="match status" value="1"/>
</dbReference>
<evidence type="ECO:0000313" key="3">
    <source>
        <dbReference type="Proteomes" id="UP001596422"/>
    </source>
</evidence>
<sequence length="138" mass="16519">MVNPLLPQLLSYLRQHPDEGVTEYELMQRLQRQRLFDDIADDDLLALYRKHFLIMNALYDLQDILWQEERRVLDISPLHIELHGDRADPADRDSGPDWYPELSEYYLDWSWFEQTTASDVRTLLTGFWQSLKDRSPSH</sequence>
<feature type="domain" description="DnaJ-related protein N-terminal" evidence="1">
    <location>
        <begin position="3"/>
        <end position="130"/>
    </location>
</feature>
<proteinExistence type="predicted"/>
<gene>
    <name evidence="2" type="ORF">ACFQDL_16335</name>
</gene>
<reference evidence="3" key="1">
    <citation type="journal article" date="2019" name="Int. J. Syst. Evol. Microbiol.">
        <title>The Global Catalogue of Microorganisms (GCM) 10K type strain sequencing project: providing services to taxonomists for standard genome sequencing and annotation.</title>
        <authorList>
            <consortium name="The Broad Institute Genomics Platform"/>
            <consortium name="The Broad Institute Genome Sequencing Center for Infectious Disease"/>
            <person name="Wu L."/>
            <person name="Ma J."/>
        </authorList>
    </citation>
    <scope>NUCLEOTIDE SEQUENCE [LARGE SCALE GENOMIC DNA]</scope>
    <source>
        <strain evidence="3">NBRC 111756</strain>
    </source>
</reference>
<name>A0ABW2A1Z8_9GAMM</name>
<protein>
    <submittedName>
        <fullName evidence="2">DNA-J related domain-containing protein</fullName>
    </submittedName>
</protein>
<evidence type="ECO:0000313" key="2">
    <source>
        <dbReference type="EMBL" id="MFC6671461.1"/>
    </source>
</evidence>
<keyword evidence="3" id="KW-1185">Reference proteome</keyword>
<accession>A0ABW2A1Z8</accession>
<dbReference type="Proteomes" id="UP001596422">
    <property type="component" value="Unassembled WGS sequence"/>
</dbReference>
<organism evidence="2 3">
    <name type="scientific">Marinobacterium aestuariivivens</name>
    <dbReference type="NCBI Taxonomy" id="1698799"/>
    <lineage>
        <taxon>Bacteria</taxon>
        <taxon>Pseudomonadati</taxon>
        <taxon>Pseudomonadota</taxon>
        <taxon>Gammaproteobacteria</taxon>
        <taxon>Oceanospirillales</taxon>
        <taxon>Oceanospirillaceae</taxon>
        <taxon>Marinobacterium</taxon>
    </lineage>
</organism>
<comment type="caution">
    <text evidence="2">The sequence shown here is derived from an EMBL/GenBank/DDBJ whole genome shotgun (WGS) entry which is preliminary data.</text>
</comment>
<dbReference type="InterPro" id="IPR021059">
    <property type="entry name" value="DnaJ-related_N"/>
</dbReference>